<keyword evidence="3" id="KW-1185">Reference proteome</keyword>
<feature type="compositionally biased region" description="Polar residues" evidence="1">
    <location>
        <begin position="1"/>
        <end position="15"/>
    </location>
</feature>
<evidence type="ECO:0000313" key="3">
    <source>
        <dbReference type="Proteomes" id="UP000015100"/>
    </source>
</evidence>
<comment type="caution">
    <text evidence="2">The sequence shown here is derived from an EMBL/GenBank/DDBJ whole genome shotgun (WGS) entry which is preliminary data.</text>
</comment>
<dbReference type="AlphaFoldDB" id="S8C8P0"/>
<dbReference type="HOGENOM" id="CLU_585223_0_0_1"/>
<feature type="compositionally biased region" description="Acidic residues" evidence="1">
    <location>
        <begin position="389"/>
        <end position="399"/>
    </location>
</feature>
<feature type="region of interest" description="Disordered" evidence="1">
    <location>
        <begin position="1"/>
        <end position="29"/>
    </location>
</feature>
<evidence type="ECO:0000313" key="2">
    <source>
        <dbReference type="EMBL" id="EPS44022.1"/>
    </source>
</evidence>
<dbReference type="OrthoDB" id="424402at2759"/>
<reference evidence="3" key="2">
    <citation type="submission" date="2013-04" db="EMBL/GenBank/DDBJ databases">
        <title>Genomic mechanisms accounting for the adaptation to parasitism in nematode-trapping fungi.</title>
        <authorList>
            <person name="Ahren D.G."/>
        </authorList>
    </citation>
    <scope>NUCLEOTIDE SEQUENCE [LARGE SCALE GENOMIC DNA]</scope>
    <source>
        <strain evidence="3">CBS 200.50</strain>
    </source>
</reference>
<feature type="region of interest" description="Disordered" evidence="1">
    <location>
        <begin position="129"/>
        <end position="401"/>
    </location>
</feature>
<protein>
    <submittedName>
        <fullName evidence="2">Uncharacterized protein</fullName>
    </submittedName>
</protein>
<feature type="compositionally biased region" description="Basic and acidic residues" evidence="1">
    <location>
        <begin position="246"/>
        <end position="256"/>
    </location>
</feature>
<gene>
    <name evidence="2" type="ORF">H072_1988</name>
</gene>
<reference evidence="2 3" key="1">
    <citation type="journal article" date="2013" name="PLoS Genet.">
        <title>Genomic mechanisms accounting for the adaptation to parasitism in nematode-trapping fungi.</title>
        <authorList>
            <person name="Meerupati T."/>
            <person name="Andersson K.M."/>
            <person name="Friman E."/>
            <person name="Kumar D."/>
            <person name="Tunlid A."/>
            <person name="Ahren D."/>
        </authorList>
    </citation>
    <scope>NUCLEOTIDE SEQUENCE [LARGE SCALE GENOMIC DNA]</scope>
    <source>
        <strain evidence="2 3">CBS 200.50</strain>
    </source>
</reference>
<organism evidence="2 3">
    <name type="scientific">Dactylellina haptotyla (strain CBS 200.50)</name>
    <name type="common">Nematode-trapping fungus</name>
    <name type="synonym">Monacrosporium haptotylum</name>
    <dbReference type="NCBI Taxonomy" id="1284197"/>
    <lineage>
        <taxon>Eukaryota</taxon>
        <taxon>Fungi</taxon>
        <taxon>Dikarya</taxon>
        <taxon>Ascomycota</taxon>
        <taxon>Pezizomycotina</taxon>
        <taxon>Orbiliomycetes</taxon>
        <taxon>Orbiliales</taxon>
        <taxon>Orbiliaceae</taxon>
        <taxon>Dactylellina</taxon>
    </lineage>
</organism>
<dbReference type="OMA" id="RAMAIMT"/>
<accession>S8C8P0</accession>
<dbReference type="Proteomes" id="UP000015100">
    <property type="component" value="Unassembled WGS sequence"/>
</dbReference>
<proteinExistence type="predicted"/>
<feature type="compositionally biased region" description="Polar residues" evidence="1">
    <location>
        <begin position="350"/>
        <end position="370"/>
    </location>
</feature>
<dbReference type="EMBL" id="AQGS01000061">
    <property type="protein sequence ID" value="EPS44022.1"/>
    <property type="molecule type" value="Genomic_DNA"/>
</dbReference>
<sequence length="475" mass="52201">MASSTFAAAPSSNPGNRVPTATDKTASAKDLVADSMPTVEIRINSSIKAKVRQCLTILHDDSHATTPAGGAKRGRRKPKIVALRATHPSAASKTITVAEIAKRQIEDKEGGYGKGVWWQFTKVESKLVEWPSRKYKERTDKGKREQKVDEGETDLKDEAGANANKRKQNAGDERAAKRPKLGPSTVQDNDASVGETDRNPIAISSGSAPKPVDSMSPYPLGNDIDDDDVPPHLKPLSDSDDEMESDEKPPHLRDTTPLETPTPLPPVRPQAASSISDGRPPHMRDLSPESSDGIPPHLRNSSPGPRSDDEPPHLQILSSDDRPPHLRSSAPNTPFKVLPDPNHRRPSPIASIQSHENIPLTSSPPATSQRVAIESDSESTRSQPRAQGEGEEQEEDEDEYRQFTYLDYEHLPDKDSKKLLADLDEAERNRTKYRAMAIMTIYLSLEKRPDLESLHGCQTNLSENSKQQGILNRVV</sequence>
<name>S8C8P0_DACHA</name>
<feature type="compositionally biased region" description="Basic and acidic residues" evidence="1">
    <location>
        <begin position="129"/>
        <end position="159"/>
    </location>
</feature>
<evidence type="ECO:0000256" key="1">
    <source>
        <dbReference type="SAM" id="MobiDB-lite"/>
    </source>
</evidence>